<reference evidence="11 12" key="1">
    <citation type="submission" date="2019-03" db="EMBL/GenBank/DDBJ databases">
        <title>First draft genome of Liparis tanakae, snailfish: a comprehensive survey of snailfish specific genes.</title>
        <authorList>
            <person name="Kim W."/>
            <person name="Song I."/>
            <person name="Jeong J.-H."/>
            <person name="Kim D."/>
            <person name="Kim S."/>
            <person name="Ryu S."/>
            <person name="Song J.Y."/>
            <person name="Lee S.K."/>
        </authorList>
    </citation>
    <scope>NUCLEOTIDE SEQUENCE [LARGE SCALE GENOMIC DNA]</scope>
    <source>
        <tissue evidence="11">Muscle</tissue>
    </source>
</reference>
<comment type="caution">
    <text evidence="11">The sequence shown here is derived from an EMBL/GenBank/DDBJ whole genome shotgun (WGS) entry which is preliminary data.</text>
</comment>
<dbReference type="Gene3D" id="1.20.1070.10">
    <property type="entry name" value="Rhodopsin 7-helix transmembrane proteins"/>
    <property type="match status" value="1"/>
</dbReference>
<evidence type="ECO:0000256" key="1">
    <source>
        <dbReference type="ARBA" id="ARBA00004651"/>
    </source>
</evidence>
<keyword evidence="5" id="KW-0297">G-protein coupled receptor</keyword>
<dbReference type="GO" id="GO:0004930">
    <property type="term" value="F:G protein-coupled receptor activity"/>
    <property type="evidence" value="ECO:0007669"/>
    <property type="project" value="UniProtKB-KW"/>
</dbReference>
<protein>
    <submittedName>
        <fullName evidence="11">Melanopsin-like</fullName>
    </submittedName>
</protein>
<dbReference type="PANTHER" id="PTHR24228:SF59">
    <property type="entry name" value="NEUROPEPTIDE RECEPTOR 15"/>
    <property type="match status" value="1"/>
</dbReference>
<evidence type="ECO:0000256" key="9">
    <source>
        <dbReference type="SAM" id="Phobius"/>
    </source>
</evidence>
<dbReference type="GO" id="GO:0005886">
    <property type="term" value="C:plasma membrane"/>
    <property type="evidence" value="ECO:0007669"/>
    <property type="project" value="UniProtKB-SubCell"/>
</dbReference>
<keyword evidence="3 9" id="KW-0812">Transmembrane</keyword>
<feature type="transmembrane region" description="Helical" evidence="9">
    <location>
        <begin position="23"/>
        <end position="52"/>
    </location>
</feature>
<feature type="transmembrane region" description="Helical" evidence="9">
    <location>
        <begin position="147"/>
        <end position="168"/>
    </location>
</feature>
<evidence type="ECO:0000256" key="8">
    <source>
        <dbReference type="ARBA" id="ARBA00023224"/>
    </source>
</evidence>
<dbReference type="EMBL" id="SRLO01000042">
    <property type="protein sequence ID" value="TNN82083.1"/>
    <property type="molecule type" value="Genomic_DNA"/>
</dbReference>
<dbReference type="PANTHER" id="PTHR24228">
    <property type="entry name" value="B2 BRADYKININ RECEPTOR/ANGIOTENSIN II RECEPTOR"/>
    <property type="match status" value="1"/>
</dbReference>
<evidence type="ECO:0000256" key="6">
    <source>
        <dbReference type="ARBA" id="ARBA00023136"/>
    </source>
</evidence>
<dbReference type="PRINTS" id="PR00237">
    <property type="entry name" value="GPCRRHODOPSN"/>
</dbReference>
<evidence type="ECO:0000259" key="10">
    <source>
        <dbReference type="PROSITE" id="PS50262"/>
    </source>
</evidence>
<feature type="transmembrane region" description="Helical" evidence="9">
    <location>
        <begin position="64"/>
        <end position="89"/>
    </location>
</feature>
<dbReference type="SUPFAM" id="SSF81321">
    <property type="entry name" value="Family A G protein-coupled receptor-like"/>
    <property type="match status" value="1"/>
</dbReference>
<evidence type="ECO:0000256" key="4">
    <source>
        <dbReference type="ARBA" id="ARBA00022989"/>
    </source>
</evidence>
<evidence type="ECO:0000313" key="12">
    <source>
        <dbReference type="Proteomes" id="UP000314294"/>
    </source>
</evidence>
<sequence length="222" mass="24480">MRGEPPPAWGFGNNTVREDSADIAFVVANSLILLMTSAVGIAANLFVILAVCHQKSLQTAVNALVVNLAVVDTLRCVIDCPILFTIGVIMYRGGHVDELICDTQVASFSFSCCVQLLTLTCISAERDSPVYVKCKGYEETLSSYDTFGLYLLFPLWAVCFTIIILFYARIFAIINLDVDILSVSVACITSLSDPIIYAAVNPQFQTEFYRIKKQFVSLFNKT</sequence>
<keyword evidence="2" id="KW-1003">Cell membrane</keyword>
<evidence type="ECO:0000256" key="3">
    <source>
        <dbReference type="ARBA" id="ARBA00022692"/>
    </source>
</evidence>
<dbReference type="OrthoDB" id="2105199at2759"/>
<keyword evidence="6 9" id="KW-0472">Membrane</keyword>
<dbReference type="PROSITE" id="PS50262">
    <property type="entry name" value="G_PROTEIN_RECEP_F1_2"/>
    <property type="match status" value="1"/>
</dbReference>
<keyword evidence="8" id="KW-0807">Transducer</keyword>
<evidence type="ECO:0000256" key="7">
    <source>
        <dbReference type="ARBA" id="ARBA00023170"/>
    </source>
</evidence>
<keyword evidence="4 9" id="KW-1133">Transmembrane helix</keyword>
<dbReference type="CDD" id="cd00637">
    <property type="entry name" value="7tm_classA_rhodopsin-like"/>
    <property type="match status" value="1"/>
</dbReference>
<gene>
    <name evidence="11" type="primary">opn4l</name>
    <name evidence="11" type="ORF">EYF80_007729</name>
</gene>
<keyword evidence="12" id="KW-1185">Reference proteome</keyword>
<dbReference type="Pfam" id="PF00001">
    <property type="entry name" value="7tm_1"/>
    <property type="match status" value="1"/>
</dbReference>
<accession>A0A4Z2IXV2</accession>
<evidence type="ECO:0000256" key="2">
    <source>
        <dbReference type="ARBA" id="ARBA00022475"/>
    </source>
</evidence>
<evidence type="ECO:0000313" key="11">
    <source>
        <dbReference type="EMBL" id="TNN82083.1"/>
    </source>
</evidence>
<feature type="domain" description="G-protein coupled receptors family 1 profile" evidence="10">
    <location>
        <begin position="43"/>
        <end position="222"/>
    </location>
</feature>
<organism evidence="11 12">
    <name type="scientific">Liparis tanakae</name>
    <name type="common">Tanaka's snailfish</name>
    <dbReference type="NCBI Taxonomy" id="230148"/>
    <lineage>
        <taxon>Eukaryota</taxon>
        <taxon>Metazoa</taxon>
        <taxon>Chordata</taxon>
        <taxon>Craniata</taxon>
        <taxon>Vertebrata</taxon>
        <taxon>Euteleostomi</taxon>
        <taxon>Actinopterygii</taxon>
        <taxon>Neopterygii</taxon>
        <taxon>Teleostei</taxon>
        <taxon>Neoteleostei</taxon>
        <taxon>Acanthomorphata</taxon>
        <taxon>Eupercaria</taxon>
        <taxon>Perciformes</taxon>
        <taxon>Cottioidei</taxon>
        <taxon>Cottales</taxon>
        <taxon>Liparidae</taxon>
        <taxon>Liparis</taxon>
    </lineage>
</organism>
<proteinExistence type="predicted"/>
<evidence type="ECO:0000256" key="5">
    <source>
        <dbReference type="ARBA" id="ARBA00023040"/>
    </source>
</evidence>
<dbReference type="AlphaFoldDB" id="A0A4Z2IXV2"/>
<keyword evidence="7" id="KW-0675">Receptor</keyword>
<dbReference type="InterPro" id="IPR000276">
    <property type="entry name" value="GPCR_Rhodpsn"/>
</dbReference>
<dbReference type="Proteomes" id="UP000314294">
    <property type="component" value="Unassembled WGS sequence"/>
</dbReference>
<dbReference type="InterPro" id="IPR017452">
    <property type="entry name" value="GPCR_Rhodpsn_7TM"/>
</dbReference>
<comment type="subcellular location">
    <subcellularLocation>
        <location evidence="1">Cell membrane</location>
        <topology evidence="1">Multi-pass membrane protein</topology>
    </subcellularLocation>
</comment>
<name>A0A4Z2IXV2_9TELE</name>